<dbReference type="EMBL" id="CSAJ01000543">
    <property type="protein sequence ID" value="COW85340.1"/>
    <property type="molecule type" value="Genomic_DNA"/>
</dbReference>
<dbReference type="EMBL" id="CSAE01000032">
    <property type="protein sequence ID" value="COV10640.1"/>
    <property type="molecule type" value="Genomic_DNA"/>
</dbReference>
<dbReference type="AlphaFoldDB" id="A0A0U0QN66"/>
<organism evidence="1 3">
    <name type="scientific">Mycobacterium tuberculosis</name>
    <dbReference type="NCBI Taxonomy" id="1773"/>
    <lineage>
        <taxon>Bacteria</taxon>
        <taxon>Bacillati</taxon>
        <taxon>Actinomycetota</taxon>
        <taxon>Actinomycetes</taxon>
        <taxon>Mycobacteriales</taxon>
        <taxon>Mycobacteriaceae</taxon>
        <taxon>Mycobacterium</taxon>
        <taxon>Mycobacterium tuberculosis complex</taxon>
    </lineage>
</organism>
<evidence type="ECO:0000313" key="3">
    <source>
        <dbReference type="Proteomes" id="UP000038802"/>
    </source>
</evidence>
<evidence type="ECO:0000313" key="2">
    <source>
        <dbReference type="EMBL" id="COW85340.1"/>
    </source>
</evidence>
<reference evidence="3 4" key="2">
    <citation type="submission" date="2015-03" db="EMBL/GenBank/DDBJ databases">
        <authorList>
            <consortium name="Pathogen Informatics"/>
        </authorList>
    </citation>
    <scope>NUCLEOTIDE SEQUENCE [LARGE SCALE GENOMIC DNA]</scope>
    <source>
        <strain evidence="3">K00500041</strain>
        <strain evidence="2 4">M09401471</strain>
    </source>
</reference>
<dbReference type="Proteomes" id="UP000038802">
    <property type="component" value="Unassembled WGS sequence"/>
</dbReference>
<gene>
    <name evidence="1" type="ORF">ERS007703_00541</name>
    <name evidence="2" type="ORF">ERS007720_03414</name>
</gene>
<evidence type="ECO:0000313" key="4">
    <source>
        <dbReference type="Proteomes" id="UP000044938"/>
    </source>
</evidence>
<evidence type="ECO:0000313" key="1">
    <source>
        <dbReference type="EMBL" id="COV10640.1"/>
    </source>
</evidence>
<proteinExistence type="predicted"/>
<reference evidence="1" key="1">
    <citation type="submission" date="2015-03" db="EMBL/GenBank/DDBJ databases">
        <authorList>
            <person name="Murphy D."/>
        </authorList>
    </citation>
    <scope>NUCLEOTIDE SEQUENCE [LARGE SCALE GENOMIC DNA]</scope>
    <source>
        <strain evidence="1">K00500041</strain>
    </source>
</reference>
<name>A0A0U0QN66_MYCTX</name>
<dbReference type="Proteomes" id="UP000044938">
    <property type="component" value="Unassembled WGS sequence"/>
</dbReference>
<protein>
    <submittedName>
        <fullName evidence="1">Uncharacterized protein</fullName>
    </submittedName>
</protein>
<accession>A0A0U0QN66</accession>
<sequence length="94" mass="9915">MWGVYVVLAAVRVVCWPVQPPSSNVAASSPSMRRIEAVTVESICSTVSFALVRAANPCARDYAAHADRPGARAGVGSIAVTVESRTGCRRETNP</sequence>